<protein>
    <submittedName>
        <fullName evidence="3">Nuclear transport factor 2 family protein</fullName>
    </submittedName>
</protein>
<dbReference type="EMBL" id="WAEM01000002">
    <property type="protein sequence ID" value="KAB1156968.1"/>
    <property type="molecule type" value="Genomic_DNA"/>
</dbReference>
<dbReference type="Gene3D" id="3.10.450.50">
    <property type="match status" value="1"/>
</dbReference>
<sequence length="165" mass="18930">MKKLLFLFLLFPLLGFSQNKEAEKEAIHTLLNKWHKAATDAHFDAYFGALSDDAVFIGTDATENWNKEAFQAFAKPYFDQGKAWDFKPLKRNLYFSADGKTAWFDELLDTWMKMCRGSGVLIKTGNEWKIKQYVLSMTIPNDATDAVIKIKAPLENPLIEKLKTK</sequence>
<name>A0A7J5AHT5_9FLAO</name>
<feature type="signal peptide" evidence="1">
    <location>
        <begin position="1"/>
        <end position="22"/>
    </location>
</feature>
<dbReference type="AlphaFoldDB" id="A0A7J5AHT5"/>
<dbReference type="InterPro" id="IPR037401">
    <property type="entry name" value="SnoaL-like"/>
</dbReference>
<evidence type="ECO:0000256" key="1">
    <source>
        <dbReference type="SAM" id="SignalP"/>
    </source>
</evidence>
<feature type="chain" id="PRO_5029636333" evidence="1">
    <location>
        <begin position="23"/>
        <end position="165"/>
    </location>
</feature>
<reference evidence="3 4" key="1">
    <citation type="submission" date="2019-09" db="EMBL/GenBank/DDBJ databases">
        <title>Flavobacterium sp. nov., isolated from glacier ice.</title>
        <authorList>
            <person name="Liu Q."/>
        </authorList>
    </citation>
    <scope>NUCLEOTIDE SEQUENCE [LARGE SCALE GENOMIC DNA]</scope>
    <source>
        <strain evidence="3 4">NBRC 112527</strain>
    </source>
</reference>
<dbReference type="Pfam" id="PF13474">
    <property type="entry name" value="SnoaL_3"/>
    <property type="match status" value="1"/>
</dbReference>
<dbReference type="SUPFAM" id="SSF54427">
    <property type="entry name" value="NTF2-like"/>
    <property type="match status" value="1"/>
</dbReference>
<dbReference type="InterPro" id="IPR032710">
    <property type="entry name" value="NTF2-like_dom_sf"/>
</dbReference>
<accession>A0A7J5AHT5</accession>
<evidence type="ECO:0000313" key="3">
    <source>
        <dbReference type="EMBL" id="KAB1156968.1"/>
    </source>
</evidence>
<gene>
    <name evidence="3" type="ORF">F6464_06375</name>
</gene>
<keyword evidence="1" id="KW-0732">Signal</keyword>
<dbReference type="OrthoDB" id="271716at2"/>
<feature type="domain" description="SnoaL-like" evidence="2">
    <location>
        <begin position="27"/>
        <end position="140"/>
    </location>
</feature>
<evidence type="ECO:0000313" key="4">
    <source>
        <dbReference type="Proteomes" id="UP000490922"/>
    </source>
</evidence>
<dbReference type="RefSeq" id="WP_151106962.1">
    <property type="nucleotide sequence ID" value="NZ_WAEM01000002.1"/>
</dbReference>
<evidence type="ECO:0000259" key="2">
    <source>
        <dbReference type="Pfam" id="PF13474"/>
    </source>
</evidence>
<proteinExistence type="predicted"/>
<keyword evidence="4" id="KW-1185">Reference proteome</keyword>
<comment type="caution">
    <text evidence="3">The sequence shown here is derived from an EMBL/GenBank/DDBJ whole genome shotgun (WGS) entry which is preliminary data.</text>
</comment>
<dbReference type="Proteomes" id="UP000490922">
    <property type="component" value="Unassembled WGS sequence"/>
</dbReference>
<organism evidence="3 4">
    <name type="scientific">Flavobacterium luteum</name>
    <dbReference type="NCBI Taxonomy" id="2026654"/>
    <lineage>
        <taxon>Bacteria</taxon>
        <taxon>Pseudomonadati</taxon>
        <taxon>Bacteroidota</taxon>
        <taxon>Flavobacteriia</taxon>
        <taxon>Flavobacteriales</taxon>
        <taxon>Flavobacteriaceae</taxon>
        <taxon>Flavobacterium</taxon>
    </lineage>
</organism>